<dbReference type="Proteomes" id="UP000199137">
    <property type="component" value="Unassembled WGS sequence"/>
</dbReference>
<evidence type="ECO:0000313" key="3">
    <source>
        <dbReference type="Proteomes" id="UP000199137"/>
    </source>
</evidence>
<name>A0A1I5J518_9PSEU</name>
<sequence>MGVGSKSALVTWASGASQGTAAGRTWASAVHFAGAPPRHCDLAVWALAVWALAVWALAVWAPAVRSGTASLGGAIWVGIVRRE</sequence>
<proteinExistence type="predicted"/>
<evidence type="ECO:0000313" key="2">
    <source>
        <dbReference type="EMBL" id="SFO67822.1"/>
    </source>
</evidence>
<protein>
    <submittedName>
        <fullName evidence="2">Uncharacterized protein</fullName>
    </submittedName>
</protein>
<gene>
    <name evidence="2" type="ORF">SAMN05421854_102935</name>
</gene>
<keyword evidence="1" id="KW-1133">Transmembrane helix</keyword>
<organism evidence="2 3">
    <name type="scientific">Amycolatopsis rubida</name>
    <dbReference type="NCBI Taxonomy" id="112413"/>
    <lineage>
        <taxon>Bacteria</taxon>
        <taxon>Bacillati</taxon>
        <taxon>Actinomycetota</taxon>
        <taxon>Actinomycetes</taxon>
        <taxon>Pseudonocardiales</taxon>
        <taxon>Pseudonocardiaceae</taxon>
        <taxon>Amycolatopsis</taxon>
    </lineage>
</organism>
<dbReference type="EMBL" id="FOWC01000002">
    <property type="protein sequence ID" value="SFO67822.1"/>
    <property type="molecule type" value="Genomic_DNA"/>
</dbReference>
<feature type="transmembrane region" description="Helical" evidence="1">
    <location>
        <begin position="42"/>
        <end position="61"/>
    </location>
</feature>
<dbReference type="AlphaFoldDB" id="A0A1I5J518"/>
<evidence type="ECO:0000256" key="1">
    <source>
        <dbReference type="SAM" id="Phobius"/>
    </source>
</evidence>
<reference evidence="2 3" key="1">
    <citation type="submission" date="2016-10" db="EMBL/GenBank/DDBJ databases">
        <authorList>
            <person name="de Groot N.N."/>
        </authorList>
    </citation>
    <scope>NUCLEOTIDE SEQUENCE [LARGE SCALE GENOMIC DNA]</scope>
    <source>
        <strain evidence="2 3">DSM 44637</strain>
    </source>
</reference>
<keyword evidence="1" id="KW-0472">Membrane</keyword>
<keyword evidence="1" id="KW-0812">Transmembrane</keyword>
<accession>A0A1I5J518</accession>